<evidence type="ECO:0000313" key="2">
    <source>
        <dbReference type="Proteomes" id="UP000000260"/>
    </source>
</evidence>
<name>A7MLZ7_CROS8</name>
<gene>
    <name evidence="1" type="ordered locus">ESA_00301</name>
</gene>
<protein>
    <submittedName>
        <fullName evidence="1">Uncharacterized protein</fullName>
    </submittedName>
</protein>
<accession>A7MLZ7</accession>
<dbReference type="Proteomes" id="UP000000260">
    <property type="component" value="Chromosome"/>
</dbReference>
<organism evidence="1 2">
    <name type="scientific">Cronobacter sakazakii (strain ATCC BAA-894)</name>
    <name type="common">Enterobacter sakazakii</name>
    <dbReference type="NCBI Taxonomy" id="290339"/>
    <lineage>
        <taxon>Bacteria</taxon>
        <taxon>Pseudomonadati</taxon>
        <taxon>Pseudomonadota</taxon>
        <taxon>Gammaproteobacteria</taxon>
        <taxon>Enterobacterales</taxon>
        <taxon>Enterobacteriaceae</taxon>
        <taxon>Cronobacter</taxon>
    </lineage>
</organism>
<dbReference type="AlphaFoldDB" id="A7MLZ7"/>
<proteinExistence type="predicted"/>
<evidence type="ECO:0000313" key="1">
    <source>
        <dbReference type="EMBL" id="ABU75601.1"/>
    </source>
</evidence>
<dbReference type="KEGG" id="esa:ESA_00301"/>
<reference evidence="1 2" key="1">
    <citation type="journal article" date="2010" name="PLoS ONE">
        <title>Genome sequence of Cronobacter sakazakii BAA-894 and comparative genomic hybridization analysis with other Cronobacter species.</title>
        <authorList>
            <person name="Kucerova E."/>
            <person name="Clifton S.W."/>
            <person name="Xia X.Q."/>
            <person name="Long F."/>
            <person name="Porwollik S."/>
            <person name="Fulton L."/>
            <person name="Fronick C."/>
            <person name="Minx P."/>
            <person name="Kyung K."/>
            <person name="Warren W."/>
            <person name="Fulton R."/>
            <person name="Feng D."/>
            <person name="Wollam A."/>
            <person name="Shah N."/>
            <person name="Bhonagiri V."/>
            <person name="Nash W.E."/>
            <person name="Hallsworth-Pepin K."/>
            <person name="Wilson R.K."/>
            <person name="McClelland M."/>
            <person name="Forsythe S.J."/>
        </authorList>
    </citation>
    <scope>NUCLEOTIDE SEQUENCE [LARGE SCALE GENOMIC DNA]</scope>
    <source>
        <strain evidence="1 2">ATCC BAA-894</strain>
    </source>
</reference>
<dbReference type="HOGENOM" id="CLU_3042523_0_0_6"/>
<sequence length="54" mass="6292">MFLSLKNLNNNCLLPQRLTLLLLASFIENLISKINYFCHVTISCHSRKKRRNSA</sequence>
<dbReference type="EMBL" id="CP000783">
    <property type="protein sequence ID" value="ABU75601.1"/>
    <property type="molecule type" value="Genomic_DNA"/>
</dbReference>
<keyword evidence="2" id="KW-1185">Reference proteome</keyword>